<evidence type="ECO:0000256" key="9">
    <source>
        <dbReference type="ARBA" id="ARBA00023136"/>
    </source>
</evidence>
<protein>
    <submittedName>
        <fullName evidence="13">Protease SohB</fullName>
    </submittedName>
</protein>
<sequence>MNEWLMDIGRFTAQLTVLILLVGIVVIIVARARSEGGDRLRMRIEELNHRHEYRRRRLTLAASEPGARKRLLKAFRRDDKEQGRQGRKAPGEPRQTVWVLDFRGDIKASGVGRLAEEISAVIAAASEGDEVVVRLESPGGLVHAYGLAAAQMDRLRDAGLTTTVCVDKVAASGGYLMACAADQLRAAPFAVLGSIGVVAQLPNLHRLLKRHDIDVELLTAGEYKRTLTVFGENTQEGREKFKADLENIHALFKSHVAERRPQLDIEGVATGETWYGRDALDKGLIDALGTSEAYLVSRMEDARVIGMRLELRRAMGERLGMAISKGVEGGIERIMERLDAGRWEKR</sequence>
<keyword evidence="8 10" id="KW-1133">Transmembrane helix</keyword>
<dbReference type="Proteomes" id="UP000252405">
    <property type="component" value="Unassembled WGS sequence"/>
</dbReference>
<dbReference type="InterPro" id="IPR013703">
    <property type="entry name" value="Peptidase_S49_N_proteobac"/>
</dbReference>
<evidence type="ECO:0000256" key="2">
    <source>
        <dbReference type="ARBA" id="ARBA00008683"/>
    </source>
</evidence>
<evidence type="ECO:0000256" key="5">
    <source>
        <dbReference type="ARBA" id="ARBA00022692"/>
    </source>
</evidence>
<gene>
    <name evidence="13" type="ORF">DU505_17215</name>
</gene>
<reference evidence="13 14" key="1">
    <citation type="submission" date="2018-07" db="EMBL/GenBank/DDBJ databases">
        <title>Halomonas montanilacus sp. nov., isolated from Lake Pengyan on Tibetan Plateau.</title>
        <authorList>
            <person name="Lu H."/>
            <person name="Xing P."/>
            <person name="Wu Q."/>
        </authorList>
    </citation>
    <scope>NUCLEOTIDE SEQUENCE [LARGE SCALE GENOMIC DNA]</scope>
    <source>
        <strain evidence="13 14">PYC7W</strain>
    </source>
</reference>
<evidence type="ECO:0000313" key="13">
    <source>
        <dbReference type="EMBL" id="RCV87512.1"/>
    </source>
</evidence>
<dbReference type="RefSeq" id="WP_114480221.1">
    <property type="nucleotide sequence ID" value="NZ_QPII01000015.1"/>
</dbReference>
<dbReference type="GO" id="GO:0006508">
    <property type="term" value="P:proteolysis"/>
    <property type="evidence" value="ECO:0007669"/>
    <property type="project" value="UniProtKB-KW"/>
</dbReference>
<dbReference type="InterPro" id="IPR047272">
    <property type="entry name" value="S49_SppA_C"/>
</dbReference>
<evidence type="ECO:0000259" key="12">
    <source>
        <dbReference type="Pfam" id="PF08496"/>
    </source>
</evidence>
<dbReference type="AlphaFoldDB" id="A0A368TTW6"/>
<dbReference type="SUPFAM" id="SSF52096">
    <property type="entry name" value="ClpP/crotonase"/>
    <property type="match status" value="1"/>
</dbReference>
<accession>A0A368TTW6</accession>
<dbReference type="PANTHER" id="PTHR42987:SF4">
    <property type="entry name" value="PROTEASE SOHB-RELATED"/>
    <property type="match status" value="1"/>
</dbReference>
<name>A0A368TTW6_9GAMM</name>
<feature type="domain" description="Peptidase S49" evidence="11">
    <location>
        <begin position="156"/>
        <end position="302"/>
    </location>
</feature>
<evidence type="ECO:0000256" key="10">
    <source>
        <dbReference type="SAM" id="Phobius"/>
    </source>
</evidence>
<feature type="transmembrane region" description="Helical" evidence="10">
    <location>
        <begin position="12"/>
        <end position="32"/>
    </location>
</feature>
<organism evidence="13 14">
    <name type="scientific">Billgrantia montanilacus</name>
    <dbReference type="NCBI Taxonomy" id="2282305"/>
    <lineage>
        <taxon>Bacteria</taxon>
        <taxon>Pseudomonadati</taxon>
        <taxon>Pseudomonadota</taxon>
        <taxon>Gammaproteobacteria</taxon>
        <taxon>Oceanospirillales</taxon>
        <taxon>Halomonadaceae</taxon>
        <taxon>Billgrantia</taxon>
    </lineage>
</organism>
<comment type="caution">
    <text evidence="13">The sequence shown here is derived from an EMBL/GenBank/DDBJ whole genome shotgun (WGS) entry which is preliminary data.</text>
</comment>
<dbReference type="GO" id="GO:0005886">
    <property type="term" value="C:plasma membrane"/>
    <property type="evidence" value="ECO:0007669"/>
    <property type="project" value="UniProtKB-SubCell"/>
</dbReference>
<evidence type="ECO:0000256" key="6">
    <source>
        <dbReference type="ARBA" id="ARBA00022801"/>
    </source>
</evidence>
<keyword evidence="7" id="KW-0720">Serine protease</keyword>
<evidence type="ECO:0000256" key="8">
    <source>
        <dbReference type="ARBA" id="ARBA00022989"/>
    </source>
</evidence>
<evidence type="ECO:0000259" key="11">
    <source>
        <dbReference type="Pfam" id="PF01343"/>
    </source>
</evidence>
<comment type="similarity">
    <text evidence="2">Belongs to the peptidase S49 family.</text>
</comment>
<evidence type="ECO:0000256" key="7">
    <source>
        <dbReference type="ARBA" id="ARBA00022825"/>
    </source>
</evidence>
<dbReference type="OrthoDB" id="5614232at2"/>
<evidence type="ECO:0000256" key="3">
    <source>
        <dbReference type="ARBA" id="ARBA00022475"/>
    </source>
</evidence>
<dbReference type="GO" id="GO:0004252">
    <property type="term" value="F:serine-type endopeptidase activity"/>
    <property type="evidence" value="ECO:0007669"/>
    <property type="project" value="InterPro"/>
</dbReference>
<evidence type="ECO:0000256" key="4">
    <source>
        <dbReference type="ARBA" id="ARBA00022670"/>
    </source>
</evidence>
<keyword evidence="3" id="KW-1003">Cell membrane</keyword>
<dbReference type="NCBIfam" id="NF008745">
    <property type="entry name" value="PRK11778.1"/>
    <property type="match status" value="1"/>
</dbReference>
<comment type="subcellular location">
    <subcellularLocation>
        <location evidence="1">Cell membrane</location>
    </subcellularLocation>
</comment>
<evidence type="ECO:0000256" key="1">
    <source>
        <dbReference type="ARBA" id="ARBA00004236"/>
    </source>
</evidence>
<keyword evidence="5 10" id="KW-0812">Transmembrane</keyword>
<dbReference type="InterPro" id="IPR029045">
    <property type="entry name" value="ClpP/crotonase-like_dom_sf"/>
</dbReference>
<dbReference type="CDD" id="cd07023">
    <property type="entry name" value="S49_Sppa_N_C"/>
    <property type="match status" value="1"/>
</dbReference>
<dbReference type="Gene3D" id="3.90.226.10">
    <property type="entry name" value="2-enoyl-CoA Hydratase, Chain A, domain 1"/>
    <property type="match status" value="1"/>
</dbReference>
<dbReference type="Gene3D" id="6.20.330.10">
    <property type="match status" value="1"/>
</dbReference>
<dbReference type="InterPro" id="IPR002142">
    <property type="entry name" value="Peptidase_S49"/>
</dbReference>
<dbReference type="PANTHER" id="PTHR42987">
    <property type="entry name" value="PEPTIDASE S49"/>
    <property type="match status" value="1"/>
</dbReference>
<keyword evidence="9 10" id="KW-0472">Membrane</keyword>
<dbReference type="EMBL" id="QPII01000015">
    <property type="protein sequence ID" value="RCV87512.1"/>
    <property type="molecule type" value="Genomic_DNA"/>
</dbReference>
<dbReference type="Pfam" id="PF08496">
    <property type="entry name" value="Peptidase_S49_N"/>
    <property type="match status" value="1"/>
</dbReference>
<evidence type="ECO:0000313" key="14">
    <source>
        <dbReference type="Proteomes" id="UP000252405"/>
    </source>
</evidence>
<proteinExistence type="inferred from homology"/>
<keyword evidence="14" id="KW-1185">Reference proteome</keyword>
<keyword evidence="6" id="KW-0378">Hydrolase</keyword>
<feature type="domain" description="Peptidase S49 N-terminal proteobacteria" evidence="12">
    <location>
        <begin position="3"/>
        <end position="152"/>
    </location>
</feature>
<keyword evidence="4 13" id="KW-0645">Protease</keyword>
<dbReference type="Pfam" id="PF01343">
    <property type="entry name" value="Peptidase_S49"/>
    <property type="match status" value="1"/>
</dbReference>